<sequence>MIITGTWRGDEQPEPITDAIVTAVADAEGVDVRTLPPLWNVIDPEALEELFAPTNGGRARRRAGRVEFGYCDYDVTVAYGESNTVSIEGRNDRNPR</sequence>
<comment type="caution">
    <text evidence="2">The sequence shown here is derived from an EMBL/GenBank/DDBJ whole genome shotgun (WGS) entry which is preliminary data.</text>
</comment>
<gene>
    <name evidence="2" type="ORF">ACFO5R_03325</name>
</gene>
<evidence type="ECO:0000313" key="3">
    <source>
        <dbReference type="Proteomes" id="UP001595898"/>
    </source>
</evidence>
<feature type="domain" description="Halobacterial output" evidence="1">
    <location>
        <begin position="14"/>
        <end position="81"/>
    </location>
</feature>
<dbReference type="Pfam" id="PF18545">
    <property type="entry name" value="HalOD1"/>
    <property type="match status" value="1"/>
</dbReference>
<dbReference type="RefSeq" id="WP_250139113.1">
    <property type="nucleotide sequence ID" value="NZ_JALIQP010000001.1"/>
</dbReference>
<organism evidence="2 3">
    <name type="scientific">Halosolutus amylolyticus</name>
    <dbReference type="NCBI Taxonomy" id="2932267"/>
    <lineage>
        <taxon>Archaea</taxon>
        <taxon>Methanobacteriati</taxon>
        <taxon>Methanobacteriota</taxon>
        <taxon>Stenosarchaea group</taxon>
        <taxon>Halobacteria</taxon>
        <taxon>Halobacteriales</taxon>
        <taxon>Natrialbaceae</taxon>
        <taxon>Halosolutus</taxon>
    </lineage>
</organism>
<proteinExistence type="predicted"/>
<dbReference type="InterPro" id="IPR040624">
    <property type="entry name" value="HalOD1"/>
</dbReference>
<dbReference type="EMBL" id="JBHSFA010000002">
    <property type="protein sequence ID" value="MFC4540959.1"/>
    <property type="molecule type" value="Genomic_DNA"/>
</dbReference>
<dbReference type="AlphaFoldDB" id="A0ABD5PM21"/>
<keyword evidence="3" id="KW-1185">Reference proteome</keyword>
<protein>
    <submittedName>
        <fullName evidence="2">HalOD1 output domain-containing protein</fullName>
    </submittedName>
</protein>
<evidence type="ECO:0000259" key="1">
    <source>
        <dbReference type="Pfam" id="PF18545"/>
    </source>
</evidence>
<reference evidence="2 3" key="1">
    <citation type="journal article" date="2019" name="Int. J. Syst. Evol. Microbiol.">
        <title>The Global Catalogue of Microorganisms (GCM) 10K type strain sequencing project: providing services to taxonomists for standard genome sequencing and annotation.</title>
        <authorList>
            <consortium name="The Broad Institute Genomics Platform"/>
            <consortium name="The Broad Institute Genome Sequencing Center for Infectious Disease"/>
            <person name="Wu L."/>
            <person name="Ma J."/>
        </authorList>
    </citation>
    <scope>NUCLEOTIDE SEQUENCE [LARGE SCALE GENOMIC DNA]</scope>
    <source>
        <strain evidence="2 3">WLHS5</strain>
    </source>
</reference>
<dbReference type="Proteomes" id="UP001595898">
    <property type="component" value="Unassembled WGS sequence"/>
</dbReference>
<accession>A0ABD5PM21</accession>
<name>A0ABD5PM21_9EURY</name>
<evidence type="ECO:0000313" key="2">
    <source>
        <dbReference type="EMBL" id="MFC4540959.1"/>
    </source>
</evidence>